<evidence type="ECO:0000256" key="7">
    <source>
        <dbReference type="SAM" id="MobiDB-lite"/>
    </source>
</evidence>
<dbReference type="CDD" id="cd06137">
    <property type="entry name" value="DEDDh_RNase"/>
    <property type="match status" value="1"/>
</dbReference>
<evidence type="ECO:0000256" key="3">
    <source>
        <dbReference type="ARBA" id="ARBA00022801"/>
    </source>
</evidence>
<keyword evidence="10" id="KW-1185">Reference proteome</keyword>
<evidence type="ECO:0000256" key="1">
    <source>
        <dbReference type="ARBA" id="ARBA00022552"/>
    </source>
</evidence>
<feature type="coiled-coil region" evidence="6">
    <location>
        <begin position="287"/>
        <end position="314"/>
    </location>
</feature>
<dbReference type="InterPro" id="IPR047021">
    <property type="entry name" value="REXO1/3/4-like"/>
</dbReference>
<dbReference type="AlphaFoldDB" id="A0A9W8XCN5"/>
<feature type="region of interest" description="Disordered" evidence="7">
    <location>
        <begin position="324"/>
        <end position="350"/>
    </location>
</feature>
<keyword evidence="4" id="KW-0269">Exonuclease</keyword>
<dbReference type="GO" id="GO:0003676">
    <property type="term" value="F:nucleic acid binding"/>
    <property type="evidence" value="ECO:0007669"/>
    <property type="project" value="InterPro"/>
</dbReference>
<keyword evidence="3" id="KW-0378">Hydrolase</keyword>
<dbReference type="Proteomes" id="UP001140513">
    <property type="component" value="Unassembled WGS sequence"/>
</dbReference>
<dbReference type="InterPro" id="IPR013520">
    <property type="entry name" value="Ribonucl_H"/>
</dbReference>
<keyword evidence="2" id="KW-0540">Nuclease</keyword>
<dbReference type="GO" id="GO:0005634">
    <property type="term" value="C:nucleus"/>
    <property type="evidence" value="ECO:0007669"/>
    <property type="project" value="TreeGrafter"/>
</dbReference>
<keyword evidence="6" id="KW-0175">Coiled coil</keyword>
<organism evidence="9 10">
    <name type="scientific">Didymosphaeria variabile</name>
    <dbReference type="NCBI Taxonomy" id="1932322"/>
    <lineage>
        <taxon>Eukaryota</taxon>
        <taxon>Fungi</taxon>
        <taxon>Dikarya</taxon>
        <taxon>Ascomycota</taxon>
        <taxon>Pezizomycotina</taxon>
        <taxon>Dothideomycetes</taxon>
        <taxon>Pleosporomycetidae</taxon>
        <taxon>Pleosporales</taxon>
        <taxon>Massarineae</taxon>
        <taxon>Didymosphaeriaceae</taxon>
        <taxon>Didymosphaeria</taxon>
    </lineage>
</organism>
<evidence type="ECO:0000256" key="4">
    <source>
        <dbReference type="ARBA" id="ARBA00022839"/>
    </source>
</evidence>
<evidence type="ECO:0000313" key="10">
    <source>
        <dbReference type="Proteomes" id="UP001140513"/>
    </source>
</evidence>
<evidence type="ECO:0000259" key="8">
    <source>
        <dbReference type="SMART" id="SM00479"/>
    </source>
</evidence>
<evidence type="ECO:0000256" key="2">
    <source>
        <dbReference type="ARBA" id="ARBA00022722"/>
    </source>
</evidence>
<dbReference type="SUPFAM" id="SSF53098">
    <property type="entry name" value="Ribonuclease H-like"/>
    <property type="match status" value="1"/>
</dbReference>
<dbReference type="RefSeq" id="XP_056066567.1">
    <property type="nucleotide sequence ID" value="XM_056219440.1"/>
</dbReference>
<dbReference type="Gene3D" id="3.30.420.10">
    <property type="entry name" value="Ribonuclease H-like superfamily/Ribonuclease H"/>
    <property type="match status" value="1"/>
</dbReference>
<dbReference type="OrthoDB" id="16516at2759"/>
<protein>
    <recommendedName>
        <fullName evidence="8">Exonuclease domain-containing protein</fullName>
    </recommendedName>
</protein>
<dbReference type="EMBL" id="JAPEUX010000008">
    <property type="protein sequence ID" value="KAJ4346767.1"/>
    <property type="molecule type" value="Genomic_DNA"/>
</dbReference>
<keyword evidence="1" id="KW-0698">rRNA processing</keyword>
<dbReference type="GO" id="GO:0000027">
    <property type="term" value="P:ribosomal large subunit assembly"/>
    <property type="evidence" value="ECO:0007669"/>
    <property type="project" value="TreeGrafter"/>
</dbReference>
<dbReference type="PANTHER" id="PTHR12801:SF45">
    <property type="entry name" value="RNA EXONUCLEASE 4"/>
    <property type="match status" value="1"/>
</dbReference>
<dbReference type="InterPro" id="IPR036397">
    <property type="entry name" value="RNaseH_sf"/>
</dbReference>
<dbReference type="GO" id="GO:0006364">
    <property type="term" value="P:rRNA processing"/>
    <property type="evidence" value="ECO:0007669"/>
    <property type="project" value="UniProtKB-KW"/>
</dbReference>
<reference evidence="9" key="1">
    <citation type="submission" date="2022-10" db="EMBL/GenBank/DDBJ databases">
        <title>Tapping the CABI collections for fungal endophytes: first genome assemblies for Collariella, Neodidymelliopsis, Ascochyta clinopodiicola, Didymella pomorum, Didymosphaeria variabile, Neocosmospora piperis and Neocucurbitaria cava.</title>
        <authorList>
            <person name="Hill R."/>
        </authorList>
    </citation>
    <scope>NUCLEOTIDE SEQUENCE</scope>
    <source>
        <strain evidence="9">IMI 356815</strain>
    </source>
</reference>
<evidence type="ECO:0000256" key="5">
    <source>
        <dbReference type="ARBA" id="ARBA00025599"/>
    </source>
</evidence>
<dbReference type="InterPro" id="IPR012337">
    <property type="entry name" value="RNaseH-like_sf"/>
</dbReference>
<comment type="caution">
    <text evidence="9">The sequence shown here is derived from an EMBL/GenBank/DDBJ whole genome shotgun (WGS) entry which is preliminary data.</text>
</comment>
<proteinExistence type="predicted"/>
<sequence length="396" mass="43567">METITQSEAYAMQLQLLIEPKDNLRKHGFITQLLTDEELLLKRRCLGCGKAMSQLKGRERMGPGHSIVAHAANNAFSSSTSNMARASRTPTSELSALKEKAAPALQFNCRFHSGDVIQKYWTCCGQHCTADPCSGSDFHNPRDEPLIELARHYQLHFTPVVAASRGLGKGQDIRAAVALDCEMGTAESGDTELIKVTLIDYFTGEVLVNNIVEPDVPLRHLNTRFSGVTWGQMRAAQRQRTSLNATMGARHAIWRFVGAQTIVVGHGVSNDLRSMKWIHEHVVDSLVIELNIKKRREEKEKKAEEEAIAKAKADGTYVEPVKETLGPGDSANAAAGLPVQKKKKRKGGDLSLKTLADKRLGRKIQLGEGTTGHDSLEDAIAARDLVHWHINNPATD</sequence>
<comment type="function">
    <text evidence="5">Exoribonuclease involved in ribosome biosynthesis. Involved in the processing of ITS1, the internal transcribed spacer localized between the 18S and 5.8S rRNAs.</text>
</comment>
<dbReference type="PANTHER" id="PTHR12801">
    <property type="entry name" value="RNA EXONUCLEASE REXO1 / RECO3 FAMILY MEMBER-RELATED"/>
    <property type="match status" value="1"/>
</dbReference>
<accession>A0A9W8XCN5</accession>
<dbReference type="GeneID" id="80914229"/>
<name>A0A9W8XCN5_9PLEO</name>
<dbReference type="GO" id="GO:0004527">
    <property type="term" value="F:exonuclease activity"/>
    <property type="evidence" value="ECO:0007669"/>
    <property type="project" value="UniProtKB-KW"/>
</dbReference>
<gene>
    <name evidence="9" type="ORF">N0V89_010699</name>
</gene>
<feature type="domain" description="Exonuclease" evidence="8">
    <location>
        <begin position="175"/>
        <end position="395"/>
    </location>
</feature>
<evidence type="ECO:0000256" key="6">
    <source>
        <dbReference type="SAM" id="Coils"/>
    </source>
</evidence>
<evidence type="ECO:0000313" key="9">
    <source>
        <dbReference type="EMBL" id="KAJ4346767.1"/>
    </source>
</evidence>
<dbReference type="SMART" id="SM00479">
    <property type="entry name" value="EXOIII"/>
    <property type="match status" value="1"/>
</dbReference>